<dbReference type="GO" id="GO:0005737">
    <property type="term" value="C:cytoplasm"/>
    <property type="evidence" value="ECO:0007669"/>
    <property type="project" value="TreeGrafter"/>
</dbReference>
<dbReference type="CDD" id="cd03013">
    <property type="entry name" value="PRX5_like"/>
    <property type="match status" value="1"/>
</dbReference>
<dbReference type="AlphaFoldDB" id="E1SM46"/>
<dbReference type="EC" id="1.11.1.27" evidence="6"/>
<feature type="domain" description="Thioredoxin" evidence="7">
    <location>
        <begin position="2"/>
        <end position="158"/>
    </location>
</feature>
<dbReference type="FunFam" id="3.40.30.10:FF:000020">
    <property type="entry name" value="Peroxiredoxin"/>
    <property type="match status" value="1"/>
</dbReference>
<gene>
    <name evidence="8" type="ordered locus">Fbal_2362</name>
</gene>
<dbReference type="Pfam" id="PF08534">
    <property type="entry name" value="Redoxin"/>
    <property type="match status" value="1"/>
</dbReference>
<dbReference type="RefSeq" id="WP_013345870.1">
    <property type="nucleotide sequence ID" value="NC_014541.1"/>
</dbReference>
<dbReference type="eggNOG" id="COG0678">
    <property type="taxonomic scope" value="Bacteria"/>
</dbReference>
<evidence type="ECO:0000256" key="3">
    <source>
        <dbReference type="ARBA" id="ARBA00023002"/>
    </source>
</evidence>
<comment type="catalytic activity">
    <reaction evidence="6">
        <text>a hydroperoxide + 2 glutathione = an alcohol + glutathione disulfide + H2O</text>
        <dbReference type="Rhea" id="RHEA:62632"/>
        <dbReference type="ChEBI" id="CHEBI:15377"/>
        <dbReference type="ChEBI" id="CHEBI:30879"/>
        <dbReference type="ChEBI" id="CHEBI:35924"/>
        <dbReference type="ChEBI" id="CHEBI:57925"/>
        <dbReference type="ChEBI" id="CHEBI:58297"/>
        <dbReference type="EC" id="1.11.1.27"/>
    </reaction>
</comment>
<dbReference type="InterPro" id="IPR013766">
    <property type="entry name" value="Thioredoxin_domain"/>
</dbReference>
<evidence type="ECO:0000259" key="7">
    <source>
        <dbReference type="PROSITE" id="PS51352"/>
    </source>
</evidence>
<keyword evidence="4 6" id="KW-0676">Redox-active center</keyword>
<evidence type="ECO:0000256" key="2">
    <source>
        <dbReference type="ARBA" id="ARBA00022862"/>
    </source>
</evidence>
<comment type="similarity">
    <text evidence="6">Belongs to the peroxiredoxin family. Prx5 subfamily.</text>
</comment>
<proteinExistence type="inferred from homology"/>
<feature type="active site" description="Cysteine sulfenic acid (-SOH) intermediate" evidence="5">
    <location>
        <position position="47"/>
    </location>
</feature>
<dbReference type="GO" id="GO:0042744">
    <property type="term" value="P:hydrogen peroxide catabolic process"/>
    <property type="evidence" value="ECO:0007669"/>
    <property type="project" value="TreeGrafter"/>
</dbReference>
<reference evidence="8 9" key="1">
    <citation type="journal article" date="2010" name="Stand. Genomic Sci.">
        <title>Complete genome sequence of Ferrimonas balearica type strain (PAT).</title>
        <authorList>
            <person name="Nolan M."/>
            <person name="Sikorski J."/>
            <person name="Davenport K."/>
            <person name="Lucas S."/>
            <person name="Glavina Del Rio T."/>
            <person name="Tice H."/>
            <person name="Cheng J."/>
            <person name="Goodwin L."/>
            <person name="Pitluck S."/>
            <person name="Liolios K."/>
            <person name="Ivanova N."/>
            <person name="Mavromatis K."/>
            <person name="Ovchinnikova G."/>
            <person name="Pati A."/>
            <person name="Chen A."/>
            <person name="Palaniappan K."/>
            <person name="Land M."/>
            <person name="Hauser L."/>
            <person name="Chang Y."/>
            <person name="Jeffries C."/>
            <person name="Tapia R."/>
            <person name="Brettin T."/>
            <person name="Detter J."/>
            <person name="Han C."/>
            <person name="Yasawong M."/>
            <person name="Rohde M."/>
            <person name="Tindall B."/>
            <person name="Goker M."/>
            <person name="Woyke T."/>
            <person name="Bristow J."/>
            <person name="Eisen J."/>
            <person name="Markowitz V."/>
            <person name="Hugenholtz P."/>
            <person name="Kyrpides N."/>
            <person name="Klenk H."/>
            <person name="Lapidus A."/>
        </authorList>
    </citation>
    <scope>NUCLEOTIDE SEQUENCE [LARGE SCALE GENOMIC DNA]</scope>
    <source>
        <strain evidence="9">DSM 9799 / CCM 4581 / KCTC 23876 / PAT</strain>
    </source>
</reference>
<dbReference type="GeneID" id="67182573"/>
<evidence type="ECO:0000256" key="6">
    <source>
        <dbReference type="RuleBase" id="RU366011"/>
    </source>
</evidence>
<sequence>MIAVGQPLPPIEFTRLSADGMETLDNRYFAGRTVVLFAVPGAFTPTCSEAHLPGYVVLADKLKAAGADAIACVAVNDAFVMKAWGDSQNADAIDMLADGDGSAHKAMGLSMETGAFGGTRAQRYAMIVKDNVVTVLNVEAPKAFEVSDAETLLKALNP</sequence>
<dbReference type="InterPro" id="IPR013740">
    <property type="entry name" value="Redoxin"/>
</dbReference>
<dbReference type="OrthoDB" id="9800621at2"/>
<name>E1SM46_FERBD</name>
<dbReference type="GO" id="GO:0008379">
    <property type="term" value="F:thioredoxin peroxidase activity"/>
    <property type="evidence" value="ECO:0007669"/>
    <property type="project" value="InterPro"/>
</dbReference>
<organism evidence="8 9">
    <name type="scientific">Ferrimonas balearica (strain DSM 9799 / CCM 4581 / KCTC 23876 / PAT)</name>
    <dbReference type="NCBI Taxonomy" id="550540"/>
    <lineage>
        <taxon>Bacteria</taxon>
        <taxon>Pseudomonadati</taxon>
        <taxon>Pseudomonadota</taxon>
        <taxon>Gammaproteobacteria</taxon>
        <taxon>Alteromonadales</taxon>
        <taxon>Ferrimonadaceae</taxon>
        <taxon>Ferrimonas</taxon>
    </lineage>
</organism>
<evidence type="ECO:0000313" key="9">
    <source>
        <dbReference type="Proteomes" id="UP000006683"/>
    </source>
</evidence>
<dbReference type="EMBL" id="CP002209">
    <property type="protein sequence ID" value="ADN76564.1"/>
    <property type="molecule type" value="Genomic_DNA"/>
</dbReference>
<dbReference type="PROSITE" id="PS51352">
    <property type="entry name" value="THIOREDOXIN_2"/>
    <property type="match status" value="1"/>
</dbReference>
<keyword evidence="2 6" id="KW-0049">Antioxidant</keyword>
<dbReference type="Proteomes" id="UP000006683">
    <property type="component" value="Chromosome"/>
</dbReference>
<keyword evidence="9" id="KW-1185">Reference proteome</keyword>
<evidence type="ECO:0000256" key="5">
    <source>
        <dbReference type="PIRSR" id="PIRSR637944-1"/>
    </source>
</evidence>
<dbReference type="PANTHER" id="PTHR10430:SF16">
    <property type="entry name" value="PEROXIREDOXIN-5, MITOCHONDRIAL"/>
    <property type="match status" value="1"/>
</dbReference>
<evidence type="ECO:0000256" key="4">
    <source>
        <dbReference type="ARBA" id="ARBA00023284"/>
    </source>
</evidence>
<protein>
    <recommendedName>
        <fullName evidence="6">Glutathione-dependent peroxiredoxin</fullName>
        <ecNumber evidence="6">1.11.1.27</ecNumber>
    </recommendedName>
</protein>
<dbReference type="InterPro" id="IPR036249">
    <property type="entry name" value="Thioredoxin-like_sf"/>
</dbReference>
<dbReference type="HOGENOM" id="CLU_072440_1_2_6"/>
<keyword evidence="3 6" id="KW-0560">Oxidoreductase</keyword>
<dbReference type="STRING" id="550540.Fbal_2362"/>
<dbReference type="GO" id="GO:0034599">
    <property type="term" value="P:cellular response to oxidative stress"/>
    <property type="evidence" value="ECO:0007669"/>
    <property type="project" value="InterPro"/>
</dbReference>
<evidence type="ECO:0000313" key="8">
    <source>
        <dbReference type="EMBL" id="ADN76564.1"/>
    </source>
</evidence>
<keyword evidence="1 6" id="KW-0575">Peroxidase</keyword>
<comment type="function">
    <text evidence="6">Thiol-specific peroxidase that catalyzes the reduction of hydrogen peroxide and organic hydroperoxides to water and alcohols, respectively. Plays a role in cell protection against oxidative stress by detoxifying peroxides.</text>
</comment>
<dbReference type="Gene3D" id="3.40.30.10">
    <property type="entry name" value="Glutaredoxin"/>
    <property type="match status" value="1"/>
</dbReference>
<dbReference type="InterPro" id="IPR037944">
    <property type="entry name" value="PRX5-like"/>
</dbReference>
<dbReference type="GO" id="GO:0045454">
    <property type="term" value="P:cell redox homeostasis"/>
    <property type="evidence" value="ECO:0007669"/>
    <property type="project" value="TreeGrafter"/>
</dbReference>
<evidence type="ECO:0000256" key="1">
    <source>
        <dbReference type="ARBA" id="ARBA00022559"/>
    </source>
</evidence>
<dbReference type="SUPFAM" id="SSF52833">
    <property type="entry name" value="Thioredoxin-like"/>
    <property type="match status" value="1"/>
</dbReference>
<dbReference type="PANTHER" id="PTHR10430">
    <property type="entry name" value="PEROXIREDOXIN"/>
    <property type="match status" value="1"/>
</dbReference>
<dbReference type="KEGG" id="fbl:Fbal_2362"/>
<accession>E1SM46</accession>